<keyword evidence="2" id="KW-1185">Reference proteome</keyword>
<comment type="caution">
    <text evidence="1">The sequence shown here is derived from an EMBL/GenBank/DDBJ whole genome shotgun (WGS) entry which is preliminary data.</text>
</comment>
<reference evidence="1 2" key="1">
    <citation type="submission" date="2023-06" db="EMBL/GenBank/DDBJ databases">
        <title>Alteromonas sp. ASW11-36 isolated from intertidal sand.</title>
        <authorList>
            <person name="Li Y."/>
        </authorList>
    </citation>
    <scope>NUCLEOTIDE SEQUENCE [LARGE SCALE GENOMIC DNA]</scope>
    <source>
        <strain evidence="1 2">ASW11-36</strain>
    </source>
</reference>
<protein>
    <recommendedName>
        <fullName evidence="3">Deoxyguanosinetriphosphate triphosphohydrolase</fullName>
    </recommendedName>
</protein>
<accession>A0ABT7SX19</accession>
<evidence type="ECO:0000313" key="2">
    <source>
        <dbReference type="Proteomes" id="UP001234343"/>
    </source>
</evidence>
<dbReference type="RefSeq" id="WP_289365026.1">
    <property type="nucleotide sequence ID" value="NZ_JAUCBP010000007.1"/>
</dbReference>
<proteinExistence type="predicted"/>
<dbReference type="Proteomes" id="UP001234343">
    <property type="component" value="Unassembled WGS sequence"/>
</dbReference>
<evidence type="ECO:0000313" key="1">
    <source>
        <dbReference type="EMBL" id="MDM7860738.1"/>
    </source>
</evidence>
<dbReference type="EMBL" id="JAUCBP010000007">
    <property type="protein sequence ID" value="MDM7860738.1"/>
    <property type="molecule type" value="Genomic_DNA"/>
</dbReference>
<gene>
    <name evidence="1" type="ORF">QTP81_09025</name>
</gene>
<evidence type="ECO:0008006" key="3">
    <source>
        <dbReference type="Google" id="ProtNLM"/>
    </source>
</evidence>
<organism evidence="1 2">
    <name type="scientific">Alteromonas arenosi</name>
    <dbReference type="NCBI Taxonomy" id="3055817"/>
    <lineage>
        <taxon>Bacteria</taxon>
        <taxon>Pseudomonadati</taxon>
        <taxon>Pseudomonadota</taxon>
        <taxon>Gammaproteobacteria</taxon>
        <taxon>Alteromonadales</taxon>
        <taxon>Alteromonadaceae</taxon>
        <taxon>Alteromonas/Salinimonas group</taxon>
        <taxon>Alteromonas</taxon>
    </lineage>
</organism>
<sequence length="117" mass="13358">MNTAATINTNNIIELHAQQRQQPGWHYLIAESVVFEKTLNHSNIHAIRIQKPEDEQVPNWIKRLITSGNCETIYVENLNLPEEEQLTIRALCTQYSVSLVGLTINDSHVNNVVQGPW</sequence>
<name>A0ABT7SX19_9ALTE</name>